<accession>A0A1N7KQ93</accession>
<dbReference type="EMBL" id="FTOM01000002">
    <property type="protein sequence ID" value="SIS63747.1"/>
    <property type="molecule type" value="Genomic_DNA"/>
</dbReference>
<gene>
    <name evidence="3" type="ORF">SAMN05421795_10242</name>
</gene>
<dbReference type="SUPFAM" id="SSF56935">
    <property type="entry name" value="Porins"/>
    <property type="match status" value="1"/>
</dbReference>
<dbReference type="InterPro" id="IPR033900">
    <property type="entry name" value="Gram_neg_porin_domain"/>
</dbReference>
<organism evidence="3 4">
    <name type="scientific">Phaeovulum vinaykumarii</name>
    <dbReference type="NCBI Taxonomy" id="407234"/>
    <lineage>
        <taxon>Bacteria</taxon>
        <taxon>Pseudomonadati</taxon>
        <taxon>Pseudomonadota</taxon>
        <taxon>Alphaproteobacteria</taxon>
        <taxon>Rhodobacterales</taxon>
        <taxon>Paracoccaceae</taxon>
        <taxon>Phaeovulum</taxon>
    </lineage>
</organism>
<feature type="domain" description="Porin" evidence="2">
    <location>
        <begin position="7"/>
        <end position="322"/>
    </location>
</feature>
<dbReference type="Pfam" id="PF13609">
    <property type="entry name" value="Porin_4"/>
    <property type="match status" value="1"/>
</dbReference>
<evidence type="ECO:0000313" key="3">
    <source>
        <dbReference type="EMBL" id="SIS63747.1"/>
    </source>
</evidence>
<dbReference type="Proteomes" id="UP000186098">
    <property type="component" value="Unassembled WGS sequence"/>
</dbReference>
<protein>
    <submittedName>
        <fullName evidence="3">Outer membrane protein OmpU</fullName>
    </submittedName>
</protein>
<feature type="chain" id="PRO_5012365376" evidence="1">
    <location>
        <begin position="21"/>
        <end position="340"/>
    </location>
</feature>
<feature type="signal peptide" evidence="1">
    <location>
        <begin position="1"/>
        <end position="20"/>
    </location>
</feature>
<name>A0A1N7KQ93_9RHOB</name>
<keyword evidence="4" id="KW-1185">Reference proteome</keyword>
<dbReference type="GO" id="GO:0016020">
    <property type="term" value="C:membrane"/>
    <property type="evidence" value="ECO:0007669"/>
    <property type="project" value="InterPro"/>
</dbReference>
<sequence>MKKLLLASTALVMTAGVASAEMTIGGSAEMGFQGGDFYGVGTDDLSFHQDYSIDIKGTGTTDAGLEFGFTFSLQGDGNVRTRNDIAGDNETVFIGGAFGKLTMGDTDGAFDWAMTEVNLAGGSIADDETTHGGFNGNAAFDGQNDDQVLRYEYAMGAFGFALSYEQFAQGQSVPGVDADDSIGVGLKYSTQMSTVALDFGLGYQQGAATAIGPYTLVSRTNGDVIGASVKADFGNGFLAGLNYSSYDFEARDVTGVLTNTPDATHMGLGVAYTTGPWTVAANYGKYDVDAVNADVTGYGLVVNYDLGGGAVVQAGYGATDFEAPAANDTESYSIGVAMSF</sequence>
<reference evidence="4" key="1">
    <citation type="submission" date="2017-01" db="EMBL/GenBank/DDBJ databases">
        <authorList>
            <person name="Varghese N."/>
            <person name="Submissions S."/>
        </authorList>
    </citation>
    <scope>NUCLEOTIDE SEQUENCE [LARGE SCALE GENOMIC DNA]</scope>
    <source>
        <strain evidence="4">DSM 18714</strain>
    </source>
</reference>
<dbReference type="STRING" id="407234.SAMN05421795_10242"/>
<evidence type="ECO:0000256" key="1">
    <source>
        <dbReference type="SAM" id="SignalP"/>
    </source>
</evidence>
<dbReference type="GO" id="GO:0015288">
    <property type="term" value="F:porin activity"/>
    <property type="evidence" value="ECO:0007669"/>
    <property type="project" value="InterPro"/>
</dbReference>
<dbReference type="AlphaFoldDB" id="A0A1N7KQ93"/>
<dbReference type="Gene3D" id="2.40.160.10">
    <property type="entry name" value="Porin"/>
    <property type="match status" value="1"/>
</dbReference>
<proteinExistence type="predicted"/>
<dbReference type="InterPro" id="IPR023614">
    <property type="entry name" value="Porin_dom_sf"/>
</dbReference>
<evidence type="ECO:0000313" key="4">
    <source>
        <dbReference type="Proteomes" id="UP000186098"/>
    </source>
</evidence>
<keyword evidence="1" id="KW-0732">Signal</keyword>
<evidence type="ECO:0000259" key="2">
    <source>
        <dbReference type="Pfam" id="PF13609"/>
    </source>
</evidence>
<dbReference type="RefSeq" id="WP_076363765.1">
    <property type="nucleotide sequence ID" value="NZ_FTOM01000002.1"/>
</dbReference>